<dbReference type="InterPro" id="IPR025449">
    <property type="entry name" value="JetB"/>
</dbReference>
<accession>A0A2K9LG55</accession>
<proteinExistence type="predicted"/>
<protein>
    <recommendedName>
        <fullName evidence="4">DUF4194 domain-containing protein</fullName>
    </recommendedName>
</protein>
<feature type="region of interest" description="Disordered" evidence="1">
    <location>
        <begin position="211"/>
        <end position="236"/>
    </location>
</feature>
<keyword evidence="3" id="KW-1185">Reference proteome</keyword>
<name>A0A2K9LG55_9GAMM</name>
<dbReference type="EMBL" id="CP022684">
    <property type="protein sequence ID" value="AUM11356.1"/>
    <property type="molecule type" value="Genomic_DNA"/>
</dbReference>
<dbReference type="RefSeq" id="WP_101892696.1">
    <property type="nucleotide sequence ID" value="NZ_CP022684.1"/>
</dbReference>
<dbReference type="AlphaFoldDB" id="A0A2K9LG55"/>
<evidence type="ECO:0000256" key="1">
    <source>
        <dbReference type="SAM" id="MobiDB-lite"/>
    </source>
</evidence>
<evidence type="ECO:0000313" key="3">
    <source>
        <dbReference type="Proteomes" id="UP000235116"/>
    </source>
</evidence>
<reference evidence="3" key="1">
    <citation type="submission" date="2017-08" db="EMBL/GenBank/DDBJ databases">
        <title>Direct submision.</title>
        <authorList>
            <person name="Kim S.-J."/>
            <person name="Rhee S.-K."/>
        </authorList>
    </citation>
    <scope>NUCLEOTIDE SEQUENCE [LARGE SCALE GENOMIC DNA]</scope>
    <source>
        <strain evidence="3">GI5</strain>
    </source>
</reference>
<dbReference type="KEGG" id="kak:Kalk_02445"/>
<gene>
    <name evidence="2" type="ORF">Kalk_02445</name>
</gene>
<dbReference type="Proteomes" id="UP000235116">
    <property type="component" value="Chromosome"/>
</dbReference>
<evidence type="ECO:0000313" key="2">
    <source>
        <dbReference type="EMBL" id="AUM11356.1"/>
    </source>
</evidence>
<evidence type="ECO:0008006" key="4">
    <source>
        <dbReference type="Google" id="ProtNLM"/>
    </source>
</evidence>
<dbReference type="OrthoDB" id="5800855at2"/>
<organism evidence="2 3">
    <name type="scientific">Ketobacter alkanivorans</name>
    <dbReference type="NCBI Taxonomy" id="1917421"/>
    <lineage>
        <taxon>Bacteria</taxon>
        <taxon>Pseudomonadati</taxon>
        <taxon>Pseudomonadota</taxon>
        <taxon>Gammaproteobacteria</taxon>
        <taxon>Pseudomonadales</taxon>
        <taxon>Ketobacteraceae</taxon>
        <taxon>Ketobacter</taxon>
    </lineage>
</organism>
<sequence length="236" mass="26823">MKLTEQLQQALITKRFSMDEFSELLIRLMDYGVLSRDESQIETLLYDRFVQLEELVLDYLSPLHVRIQHDTRFGFVRVFPPGAKVPGLPDDDNQPFAGGLRATLSQQEIAAVLVLRAEYDKALREGQVDDQGCVLLSLEGFGIAMRNLLNRSLPEKKTERTQLFRRIRQLRLIRFISSAEESTDDAWLKIRPSITSFVSEAVLQQIRQDLPASDENGAGEGGAVESTLFTRHEEAE</sequence>
<dbReference type="Pfam" id="PF13835">
    <property type="entry name" value="DUF4194"/>
    <property type="match status" value="1"/>
</dbReference>